<evidence type="ECO:0000313" key="1">
    <source>
        <dbReference type="EMBL" id="CAB4141533.1"/>
    </source>
</evidence>
<sequence length="64" mass="7193">MTPTDIVQTLLLVGWRQSEIAKAIGLSQPDVSRIANGKQGARWQFWVALNELLNETPPRFKSNT</sequence>
<protein>
    <submittedName>
        <fullName evidence="1">Putative Cro-like protein</fullName>
    </submittedName>
</protein>
<dbReference type="SUPFAM" id="SSF47413">
    <property type="entry name" value="lambda repressor-like DNA-binding domains"/>
    <property type="match status" value="1"/>
</dbReference>
<dbReference type="GO" id="GO:0003677">
    <property type="term" value="F:DNA binding"/>
    <property type="evidence" value="ECO:0007669"/>
    <property type="project" value="InterPro"/>
</dbReference>
<reference evidence="1" key="1">
    <citation type="submission" date="2020-04" db="EMBL/GenBank/DDBJ databases">
        <authorList>
            <person name="Chiriac C."/>
            <person name="Salcher M."/>
            <person name="Ghai R."/>
            <person name="Kavagutti S V."/>
        </authorList>
    </citation>
    <scope>NUCLEOTIDE SEQUENCE</scope>
</reference>
<accession>A0A6J5M850</accession>
<dbReference type="CDD" id="cd00093">
    <property type="entry name" value="HTH_XRE"/>
    <property type="match status" value="1"/>
</dbReference>
<dbReference type="Pfam" id="PF13560">
    <property type="entry name" value="HTH_31"/>
    <property type="match status" value="1"/>
</dbReference>
<dbReference type="EMBL" id="LR796390">
    <property type="protein sequence ID" value="CAB4141533.1"/>
    <property type="molecule type" value="Genomic_DNA"/>
</dbReference>
<proteinExistence type="predicted"/>
<organism evidence="1">
    <name type="scientific">uncultured Caudovirales phage</name>
    <dbReference type="NCBI Taxonomy" id="2100421"/>
    <lineage>
        <taxon>Viruses</taxon>
        <taxon>Duplodnaviria</taxon>
        <taxon>Heunggongvirae</taxon>
        <taxon>Uroviricota</taxon>
        <taxon>Caudoviricetes</taxon>
        <taxon>Peduoviridae</taxon>
        <taxon>Maltschvirus</taxon>
        <taxon>Maltschvirus maltsch</taxon>
    </lineage>
</organism>
<name>A0A6J5M850_9CAUD</name>
<dbReference type="InterPro" id="IPR001387">
    <property type="entry name" value="Cro/C1-type_HTH"/>
</dbReference>
<dbReference type="InterPro" id="IPR010982">
    <property type="entry name" value="Lambda_DNA-bd_dom_sf"/>
</dbReference>
<gene>
    <name evidence="1" type="ORF">UFOVP415_11</name>
</gene>
<dbReference type="Gene3D" id="1.10.260.40">
    <property type="entry name" value="lambda repressor-like DNA-binding domains"/>
    <property type="match status" value="1"/>
</dbReference>